<dbReference type="OrthoDB" id="7743618at2"/>
<feature type="transmembrane region" description="Helical" evidence="5">
    <location>
        <begin position="107"/>
        <end position="133"/>
    </location>
</feature>
<evidence type="ECO:0000313" key="7">
    <source>
        <dbReference type="Proteomes" id="UP000037425"/>
    </source>
</evidence>
<comment type="subcellular location">
    <subcellularLocation>
        <location evidence="1">Membrane</location>
    </subcellularLocation>
</comment>
<dbReference type="AlphaFoldDB" id="A0A0L8BWN0"/>
<dbReference type="EMBL" id="LGAP01000006">
    <property type="protein sequence ID" value="KOF18904.1"/>
    <property type="molecule type" value="Genomic_DNA"/>
</dbReference>
<protein>
    <submittedName>
        <fullName evidence="6">Membrane protein</fullName>
    </submittedName>
</protein>
<reference evidence="7" key="1">
    <citation type="submission" date="2015-07" db="EMBL/GenBank/DDBJ databases">
        <title>Whole genome sequence of an Ensifer adhaerens strain isolated from a cave pool in the Wind Cave National Park.</title>
        <authorList>
            <person name="Eng W.W.H."/>
            <person name="Gan H.M."/>
            <person name="Barton H.A."/>
            <person name="Savka M.A."/>
        </authorList>
    </citation>
    <scope>NUCLEOTIDE SEQUENCE [LARGE SCALE GENOMIC DNA]</scope>
    <source>
        <strain evidence="7">SD006</strain>
    </source>
</reference>
<evidence type="ECO:0000256" key="3">
    <source>
        <dbReference type="ARBA" id="ARBA00022989"/>
    </source>
</evidence>
<dbReference type="RefSeq" id="WP_053249245.1">
    <property type="nucleotide sequence ID" value="NZ_LGAP01000006.1"/>
</dbReference>
<dbReference type="Gene3D" id="1.20.120.550">
    <property type="entry name" value="Membrane associated eicosanoid/glutathione metabolism-like domain"/>
    <property type="match status" value="1"/>
</dbReference>
<comment type="caution">
    <text evidence="6">The sequence shown here is derived from an EMBL/GenBank/DDBJ whole genome shotgun (WGS) entry which is preliminary data.</text>
</comment>
<accession>A0A0L8BWN0</accession>
<evidence type="ECO:0000256" key="4">
    <source>
        <dbReference type="ARBA" id="ARBA00023136"/>
    </source>
</evidence>
<feature type="transmembrane region" description="Helical" evidence="5">
    <location>
        <begin position="71"/>
        <end position="101"/>
    </location>
</feature>
<dbReference type="PANTHER" id="PTHR35371:SF1">
    <property type="entry name" value="BLR7753 PROTEIN"/>
    <property type="match status" value="1"/>
</dbReference>
<organism evidence="6 7">
    <name type="scientific">Ensifer adhaerens</name>
    <name type="common">Sinorhizobium morelense</name>
    <dbReference type="NCBI Taxonomy" id="106592"/>
    <lineage>
        <taxon>Bacteria</taxon>
        <taxon>Pseudomonadati</taxon>
        <taxon>Pseudomonadota</taxon>
        <taxon>Alphaproteobacteria</taxon>
        <taxon>Hyphomicrobiales</taxon>
        <taxon>Rhizobiaceae</taxon>
        <taxon>Sinorhizobium/Ensifer group</taxon>
        <taxon>Ensifer</taxon>
    </lineage>
</organism>
<keyword evidence="2 5" id="KW-0812">Transmembrane</keyword>
<sequence>MEAAAASTEIWVLGWSVVLLIAHILVQALSFDLSGDLGIKYLLGPRDEQRVSKSIVAGRLLRSLHNMLETYPAFVALALALAVTGKTGGLGALGAVTWLIARMVYTALYVAGVPVLRTIVWFVSIIALLLMVVRLLA</sequence>
<name>A0A0L8BWN0_ENSAD</name>
<dbReference type="GO" id="GO:0016020">
    <property type="term" value="C:membrane"/>
    <property type="evidence" value="ECO:0007669"/>
    <property type="project" value="UniProtKB-SubCell"/>
</dbReference>
<dbReference type="Proteomes" id="UP000037425">
    <property type="component" value="Unassembled WGS sequence"/>
</dbReference>
<evidence type="ECO:0000256" key="1">
    <source>
        <dbReference type="ARBA" id="ARBA00004370"/>
    </source>
</evidence>
<evidence type="ECO:0000313" key="6">
    <source>
        <dbReference type="EMBL" id="KOF18904.1"/>
    </source>
</evidence>
<dbReference type="PATRIC" id="fig|106592.7.peg.6723"/>
<evidence type="ECO:0000256" key="5">
    <source>
        <dbReference type="SAM" id="Phobius"/>
    </source>
</evidence>
<dbReference type="Pfam" id="PF01124">
    <property type="entry name" value="MAPEG"/>
    <property type="match status" value="1"/>
</dbReference>
<dbReference type="InterPro" id="IPR023352">
    <property type="entry name" value="MAPEG-like_dom_sf"/>
</dbReference>
<keyword evidence="3 5" id="KW-1133">Transmembrane helix</keyword>
<feature type="transmembrane region" description="Helical" evidence="5">
    <location>
        <begin position="12"/>
        <end position="31"/>
    </location>
</feature>
<dbReference type="InterPro" id="IPR001129">
    <property type="entry name" value="Membr-assoc_MAPEG"/>
</dbReference>
<dbReference type="SUPFAM" id="SSF161084">
    <property type="entry name" value="MAPEG domain-like"/>
    <property type="match status" value="1"/>
</dbReference>
<dbReference type="PANTHER" id="PTHR35371">
    <property type="entry name" value="INNER MEMBRANE PROTEIN"/>
    <property type="match status" value="1"/>
</dbReference>
<keyword evidence="4 5" id="KW-0472">Membrane</keyword>
<gene>
    <name evidence="6" type="ORF">AC244_13005</name>
</gene>
<proteinExistence type="predicted"/>
<evidence type="ECO:0000256" key="2">
    <source>
        <dbReference type="ARBA" id="ARBA00022692"/>
    </source>
</evidence>